<keyword evidence="2" id="KW-1185">Reference proteome</keyword>
<accession>A0ACC0NM56</accession>
<protein>
    <submittedName>
        <fullName evidence="1">Uncharacterized protein</fullName>
    </submittedName>
</protein>
<reference evidence="1" key="1">
    <citation type="submission" date="2022-02" db="EMBL/GenBank/DDBJ databases">
        <title>Plant Genome Project.</title>
        <authorList>
            <person name="Zhang R.-G."/>
        </authorList>
    </citation>
    <scope>NUCLEOTIDE SEQUENCE</scope>
    <source>
        <strain evidence="1">AT1</strain>
    </source>
</reference>
<dbReference type="Proteomes" id="UP001062846">
    <property type="component" value="Chromosome 5"/>
</dbReference>
<sequence>MLKSMALVSSYGGGRLVAVAPRYCGNGEWRWLCDVDVQHAGGCAMWSLGDGDNSPWHVKIVQCNSY</sequence>
<name>A0ACC0NM56_RHOML</name>
<proteinExistence type="predicted"/>
<dbReference type="EMBL" id="CM046392">
    <property type="protein sequence ID" value="KAI8554463.1"/>
    <property type="molecule type" value="Genomic_DNA"/>
</dbReference>
<evidence type="ECO:0000313" key="2">
    <source>
        <dbReference type="Proteomes" id="UP001062846"/>
    </source>
</evidence>
<gene>
    <name evidence="1" type="ORF">RHMOL_Rhmol05G0101100</name>
</gene>
<organism evidence="1 2">
    <name type="scientific">Rhododendron molle</name>
    <name type="common">Chinese azalea</name>
    <name type="synonym">Azalea mollis</name>
    <dbReference type="NCBI Taxonomy" id="49168"/>
    <lineage>
        <taxon>Eukaryota</taxon>
        <taxon>Viridiplantae</taxon>
        <taxon>Streptophyta</taxon>
        <taxon>Embryophyta</taxon>
        <taxon>Tracheophyta</taxon>
        <taxon>Spermatophyta</taxon>
        <taxon>Magnoliopsida</taxon>
        <taxon>eudicotyledons</taxon>
        <taxon>Gunneridae</taxon>
        <taxon>Pentapetalae</taxon>
        <taxon>asterids</taxon>
        <taxon>Ericales</taxon>
        <taxon>Ericaceae</taxon>
        <taxon>Ericoideae</taxon>
        <taxon>Rhodoreae</taxon>
        <taxon>Rhododendron</taxon>
    </lineage>
</organism>
<evidence type="ECO:0000313" key="1">
    <source>
        <dbReference type="EMBL" id="KAI8554463.1"/>
    </source>
</evidence>
<comment type="caution">
    <text evidence="1">The sequence shown here is derived from an EMBL/GenBank/DDBJ whole genome shotgun (WGS) entry which is preliminary data.</text>
</comment>